<dbReference type="Pfam" id="PF13432">
    <property type="entry name" value="TPR_16"/>
    <property type="match status" value="1"/>
</dbReference>
<feature type="non-terminal residue" evidence="5">
    <location>
        <position position="1"/>
    </location>
</feature>
<keyword evidence="1" id="KW-0677">Repeat</keyword>
<feature type="repeat" description="TPR" evidence="3">
    <location>
        <begin position="169"/>
        <end position="202"/>
    </location>
</feature>
<feature type="region of interest" description="Disordered" evidence="4">
    <location>
        <begin position="374"/>
        <end position="465"/>
    </location>
</feature>
<dbReference type="Gene3D" id="1.25.40.10">
    <property type="entry name" value="Tetratricopeptide repeat domain"/>
    <property type="match status" value="2"/>
</dbReference>
<gene>
    <name evidence="5" type="ORF">OSTQU699_LOCUS4978</name>
</gene>
<feature type="compositionally biased region" description="Basic and acidic residues" evidence="4">
    <location>
        <begin position="374"/>
        <end position="428"/>
    </location>
</feature>
<feature type="repeat" description="TPR" evidence="3">
    <location>
        <begin position="205"/>
        <end position="238"/>
    </location>
</feature>
<keyword evidence="6" id="KW-1185">Reference proteome</keyword>
<dbReference type="PANTHER" id="PTHR14027:SF2">
    <property type="entry name" value="RNA POLYMERASE-ASSOCIATED PROTEIN CTR9 HOMOLOG"/>
    <property type="match status" value="1"/>
</dbReference>
<dbReference type="InterPro" id="IPR011990">
    <property type="entry name" value="TPR-like_helical_dom_sf"/>
</dbReference>
<dbReference type="OrthoDB" id="343875at2759"/>
<dbReference type="InterPro" id="IPR031101">
    <property type="entry name" value="Ctr9"/>
</dbReference>
<dbReference type="PANTHER" id="PTHR14027">
    <property type="entry name" value="RNA POLYMERASE-ASSOCIATED PROTEIN CTR9"/>
    <property type="match status" value="1"/>
</dbReference>
<dbReference type="SMART" id="SM00028">
    <property type="entry name" value="TPR"/>
    <property type="match status" value="5"/>
</dbReference>
<evidence type="ECO:0000256" key="1">
    <source>
        <dbReference type="ARBA" id="ARBA00022737"/>
    </source>
</evidence>
<dbReference type="GO" id="GO:0016593">
    <property type="term" value="C:Cdc73/Paf1 complex"/>
    <property type="evidence" value="ECO:0007669"/>
    <property type="project" value="TreeGrafter"/>
</dbReference>
<accession>A0A8S1J0R1</accession>
<evidence type="ECO:0000313" key="5">
    <source>
        <dbReference type="EMBL" id="CAD7699619.1"/>
    </source>
</evidence>
<dbReference type="Proteomes" id="UP000708148">
    <property type="component" value="Unassembled WGS sequence"/>
</dbReference>
<dbReference type="Pfam" id="PF14559">
    <property type="entry name" value="TPR_19"/>
    <property type="match status" value="1"/>
</dbReference>
<comment type="caution">
    <text evidence="5">The sequence shown here is derived from an EMBL/GenBank/DDBJ whole genome shotgun (WGS) entry which is preliminary data.</text>
</comment>
<dbReference type="GO" id="GO:0000993">
    <property type="term" value="F:RNA polymerase II complex binding"/>
    <property type="evidence" value="ECO:0007669"/>
    <property type="project" value="TreeGrafter"/>
</dbReference>
<name>A0A8S1J0R1_9CHLO</name>
<keyword evidence="2 3" id="KW-0802">TPR repeat</keyword>
<dbReference type="SUPFAM" id="SSF81901">
    <property type="entry name" value="HCP-like"/>
    <property type="match status" value="1"/>
</dbReference>
<dbReference type="PROSITE" id="PS50005">
    <property type="entry name" value="TPR"/>
    <property type="match status" value="2"/>
</dbReference>
<protein>
    <submittedName>
        <fullName evidence="5">Uncharacterized protein</fullName>
    </submittedName>
</protein>
<sequence length="465" mass="52483">KIIEDFPKYTDCYIRLAYLAQRSGDMKSAVQWAQKAMSVEADHTDATLLLAVLHTEQKNWYKAKQLLDKLIKGGKCQGDPYALLAMATLNMYSAPGERRREGDEKRARQHFLKGLEYYQKALEKDMSNVYAANGLGAALAELGHLEVAKEIFTEVQEAAASQSGFLKIPDVWVNLANLHLGCGDYDSAIKLYQGALAKFYQHQNPALLVYLARAHYDKGQLKEAKKALLKAMHTMPDDPSLQFNVALTVQHGWRTLTRKSPNGEAHQVEEYTQATEELSMALRHFTSLKKAGAGKTGIHEAKLASHVHFCVESMKKWPPTCRACHPQAKAILEDAMKKAALDTWVLPNAKVILEDALKRKAALDAEKARKKAQLEEQMERRRQAAEERRRAEEAEERDRQRRAQEHAKRLEALKEKWREDARLKEAARRGTPRGSAESGGRRARRMSARTGSACPRRPRTPVTAH</sequence>
<proteinExistence type="predicted"/>
<evidence type="ECO:0000256" key="3">
    <source>
        <dbReference type="PROSITE-ProRule" id="PRU00339"/>
    </source>
</evidence>
<dbReference type="AlphaFoldDB" id="A0A8S1J0R1"/>
<evidence type="ECO:0000256" key="4">
    <source>
        <dbReference type="SAM" id="MobiDB-lite"/>
    </source>
</evidence>
<evidence type="ECO:0000256" key="2">
    <source>
        <dbReference type="ARBA" id="ARBA00022803"/>
    </source>
</evidence>
<dbReference type="GO" id="GO:0006368">
    <property type="term" value="P:transcription elongation by RNA polymerase II"/>
    <property type="evidence" value="ECO:0007669"/>
    <property type="project" value="TreeGrafter"/>
</dbReference>
<dbReference type="Pfam" id="PF13181">
    <property type="entry name" value="TPR_8"/>
    <property type="match status" value="1"/>
</dbReference>
<evidence type="ECO:0000313" key="6">
    <source>
        <dbReference type="Proteomes" id="UP000708148"/>
    </source>
</evidence>
<reference evidence="5" key="1">
    <citation type="submission" date="2020-12" db="EMBL/GenBank/DDBJ databases">
        <authorList>
            <person name="Iha C."/>
        </authorList>
    </citation>
    <scope>NUCLEOTIDE SEQUENCE</scope>
</reference>
<dbReference type="GO" id="GO:0006355">
    <property type="term" value="P:regulation of DNA-templated transcription"/>
    <property type="evidence" value="ECO:0007669"/>
    <property type="project" value="InterPro"/>
</dbReference>
<dbReference type="EMBL" id="CAJHUC010001075">
    <property type="protein sequence ID" value="CAD7699619.1"/>
    <property type="molecule type" value="Genomic_DNA"/>
</dbReference>
<dbReference type="InterPro" id="IPR019734">
    <property type="entry name" value="TPR_rpt"/>
</dbReference>
<organism evidence="5 6">
    <name type="scientific">Ostreobium quekettii</name>
    <dbReference type="NCBI Taxonomy" id="121088"/>
    <lineage>
        <taxon>Eukaryota</taxon>
        <taxon>Viridiplantae</taxon>
        <taxon>Chlorophyta</taxon>
        <taxon>core chlorophytes</taxon>
        <taxon>Ulvophyceae</taxon>
        <taxon>TCBD clade</taxon>
        <taxon>Bryopsidales</taxon>
        <taxon>Ostreobineae</taxon>
        <taxon>Ostreobiaceae</taxon>
        <taxon>Ostreobium</taxon>
    </lineage>
</organism>